<name>A0ABD0NR59_CIRMR</name>
<keyword evidence="2" id="KW-1185">Reference proteome</keyword>
<comment type="caution">
    <text evidence="1">The sequence shown here is derived from an EMBL/GenBank/DDBJ whole genome shotgun (WGS) entry which is preliminary data.</text>
</comment>
<evidence type="ECO:0000313" key="1">
    <source>
        <dbReference type="EMBL" id="KAL0164383.1"/>
    </source>
</evidence>
<dbReference type="AlphaFoldDB" id="A0ABD0NR59"/>
<gene>
    <name evidence="1" type="ORF">M9458_040136</name>
</gene>
<reference evidence="1 2" key="1">
    <citation type="submission" date="2024-05" db="EMBL/GenBank/DDBJ databases">
        <title>Genome sequencing and assembly of Indian major carp, Cirrhinus mrigala (Hamilton, 1822).</title>
        <authorList>
            <person name="Mohindra V."/>
            <person name="Chowdhury L.M."/>
            <person name="Lal K."/>
            <person name="Jena J.K."/>
        </authorList>
    </citation>
    <scope>NUCLEOTIDE SEQUENCE [LARGE SCALE GENOMIC DNA]</scope>
    <source>
        <strain evidence="1">CM1030</strain>
        <tissue evidence="1">Blood</tissue>
    </source>
</reference>
<sequence>MNKSKEGLDRLQNELPDSFVVTGSLVDLQGVLSLTERLQDGIEQEHHTLASLQHHVTRLLGVSNLQQLKDLQSLQGHCR</sequence>
<feature type="non-terminal residue" evidence="1">
    <location>
        <position position="79"/>
    </location>
</feature>
<evidence type="ECO:0000313" key="2">
    <source>
        <dbReference type="Proteomes" id="UP001529510"/>
    </source>
</evidence>
<dbReference type="Proteomes" id="UP001529510">
    <property type="component" value="Unassembled WGS sequence"/>
</dbReference>
<dbReference type="EMBL" id="JAMKFB020000020">
    <property type="protein sequence ID" value="KAL0164383.1"/>
    <property type="molecule type" value="Genomic_DNA"/>
</dbReference>
<proteinExistence type="predicted"/>
<accession>A0ABD0NR59</accession>
<organism evidence="1 2">
    <name type="scientific">Cirrhinus mrigala</name>
    <name type="common">Mrigala</name>
    <dbReference type="NCBI Taxonomy" id="683832"/>
    <lineage>
        <taxon>Eukaryota</taxon>
        <taxon>Metazoa</taxon>
        <taxon>Chordata</taxon>
        <taxon>Craniata</taxon>
        <taxon>Vertebrata</taxon>
        <taxon>Euteleostomi</taxon>
        <taxon>Actinopterygii</taxon>
        <taxon>Neopterygii</taxon>
        <taxon>Teleostei</taxon>
        <taxon>Ostariophysi</taxon>
        <taxon>Cypriniformes</taxon>
        <taxon>Cyprinidae</taxon>
        <taxon>Labeoninae</taxon>
        <taxon>Labeonini</taxon>
        <taxon>Cirrhinus</taxon>
    </lineage>
</organism>
<protein>
    <submittedName>
        <fullName evidence="1">Uncharacterized protein</fullName>
    </submittedName>
</protein>